<dbReference type="AlphaFoldDB" id="A0A9P4J5E2"/>
<sequence>MTLAALYADMYIVATDPPRDYSLLFNDRNTSLKYIRNLTILVQHGEERERLLADLLTQVLRYVPPDTLRKIIYDPRLYIPGHLFVRMLFHQRYLTFLIPQARDSSLLVEYLEAALTDYGDAFFSSIQSLALDENRDSWELHRYLISKCTNLRGFHRYAAAAVTQLHLRDHYHDLVRLSESSHLTLNGIDWSSSQSGSWAGLNFGNLVSLRLTAPASARYFLQTFRERSDFPLGLKYFEAVLICERGRSYSRNVAVRVLENFLHAFSGLIELSVSIYGESLPSVRSISNHAQTLLVLDLHAIDATSAGQYREVVYPAAHFRLLCENLSRLRQLSCGFPAMSKAVMKTRKYPGLMYSCALLKELTTLILSPWPSSGAEDMHSDQDLAFLNDQILKIIKFLKGSTHPWVPEHYGSGRLHKSFTGQPRDRLPCLSVLGIGGWISPSPSHTDHDWYCLFQLDTTWLMGGHAYVQVSQVANNTELHRVASQCDVLRSKWMCSRGASSAYGELAYGF</sequence>
<evidence type="ECO:0000313" key="2">
    <source>
        <dbReference type="Proteomes" id="UP000799439"/>
    </source>
</evidence>
<reference evidence="1" key="1">
    <citation type="journal article" date="2020" name="Stud. Mycol.">
        <title>101 Dothideomycetes genomes: a test case for predicting lifestyles and emergence of pathogens.</title>
        <authorList>
            <person name="Haridas S."/>
            <person name="Albert R."/>
            <person name="Binder M."/>
            <person name="Bloem J."/>
            <person name="Labutti K."/>
            <person name="Salamov A."/>
            <person name="Andreopoulos B."/>
            <person name="Baker S."/>
            <person name="Barry K."/>
            <person name="Bills G."/>
            <person name="Bluhm B."/>
            <person name="Cannon C."/>
            <person name="Castanera R."/>
            <person name="Culley D."/>
            <person name="Daum C."/>
            <person name="Ezra D."/>
            <person name="Gonzalez J."/>
            <person name="Henrissat B."/>
            <person name="Kuo A."/>
            <person name="Liang C."/>
            <person name="Lipzen A."/>
            <person name="Lutzoni F."/>
            <person name="Magnuson J."/>
            <person name="Mondo S."/>
            <person name="Nolan M."/>
            <person name="Ohm R."/>
            <person name="Pangilinan J."/>
            <person name="Park H.-J."/>
            <person name="Ramirez L."/>
            <person name="Alfaro M."/>
            <person name="Sun H."/>
            <person name="Tritt A."/>
            <person name="Yoshinaga Y."/>
            <person name="Zwiers L.-H."/>
            <person name="Turgeon B."/>
            <person name="Goodwin S."/>
            <person name="Spatafora J."/>
            <person name="Crous P."/>
            <person name="Grigoriev I."/>
        </authorList>
    </citation>
    <scope>NUCLEOTIDE SEQUENCE</scope>
    <source>
        <strain evidence="1">CBS 260.36</strain>
    </source>
</reference>
<protein>
    <submittedName>
        <fullName evidence="1">Uncharacterized protein</fullName>
    </submittedName>
</protein>
<dbReference type="Proteomes" id="UP000799439">
    <property type="component" value="Unassembled WGS sequence"/>
</dbReference>
<comment type="caution">
    <text evidence="1">The sequence shown here is derived from an EMBL/GenBank/DDBJ whole genome shotgun (WGS) entry which is preliminary data.</text>
</comment>
<gene>
    <name evidence="1" type="ORF">K461DRAFT_321672</name>
</gene>
<accession>A0A9P4J5E2</accession>
<organism evidence="1 2">
    <name type="scientific">Myriangium duriaei CBS 260.36</name>
    <dbReference type="NCBI Taxonomy" id="1168546"/>
    <lineage>
        <taxon>Eukaryota</taxon>
        <taxon>Fungi</taxon>
        <taxon>Dikarya</taxon>
        <taxon>Ascomycota</taxon>
        <taxon>Pezizomycotina</taxon>
        <taxon>Dothideomycetes</taxon>
        <taxon>Dothideomycetidae</taxon>
        <taxon>Myriangiales</taxon>
        <taxon>Myriangiaceae</taxon>
        <taxon>Myriangium</taxon>
    </lineage>
</organism>
<dbReference type="OrthoDB" id="5284003at2759"/>
<evidence type="ECO:0000313" key="1">
    <source>
        <dbReference type="EMBL" id="KAF2152704.1"/>
    </source>
</evidence>
<keyword evidence="2" id="KW-1185">Reference proteome</keyword>
<proteinExistence type="predicted"/>
<dbReference type="EMBL" id="ML996086">
    <property type="protein sequence ID" value="KAF2152704.1"/>
    <property type="molecule type" value="Genomic_DNA"/>
</dbReference>
<name>A0A9P4J5E2_9PEZI</name>